<dbReference type="GO" id="GO:0016787">
    <property type="term" value="F:hydrolase activity"/>
    <property type="evidence" value="ECO:0007669"/>
    <property type="project" value="UniProtKB-KW"/>
</dbReference>
<accession>A0ABV9LTC2</accession>
<dbReference type="EMBL" id="JBHSGU010000002">
    <property type="protein sequence ID" value="MFC4699756.1"/>
    <property type="molecule type" value="Genomic_DNA"/>
</dbReference>
<name>A0ABV9LTC2_9ALTE</name>
<dbReference type="EC" id="3.1.2.-" evidence="2"/>
<evidence type="ECO:0000313" key="3">
    <source>
        <dbReference type="Proteomes" id="UP001595897"/>
    </source>
</evidence>
<proteinExistence type="predicted"/>
<dbReference type="InterPro" id="IPR050563">
    <property type="entry name" value="4-hydroxybenzoyl-CoA_TE"/>
</dbReference>
<dbReference type="Pfam" id="PF13279">
    <property type="entry name" value="4HBT_2"/>
    <property type="match status" value="1"/>
</dbReference>
<evidence type="ECO:0000256" key="1">
    <source>
        <dbReference type="ARBA" id="ARBA00022801"/>
    </source>
</evidence>
<dbReference type="SUPFAM" id="SSF54637">
    <property type="entry name" value="Thioesterase/thiol ester dehydrase-isomerase"/>
    <property type="match status" value="1"/>
</dbReference>
<keyword evidence="3" id="KW-1185">Reference proteome</keyword>
<keyword evidence="1 2" id="KW-0378">Hydrolase</keyword>
<dbReference type="RefSeq" id="WP_382406578.1">
    <property type="nucleotide sequence ID" value="NZ_JBHSGU010000002.1"/>
</dbReference>
<dbReference type="Gene3D" id="3.10.129.10">
    <property type="entry name" value="Hotdog Thioesterase"/>
    <property type="match status" value="1"/>
</dbReference>
<reference evidence="3" key="1">
    <citation type="journal article" date="2019" name="Int. J. Syst. Evol. Microbiol.">
        <title>The Global Catalogue of Microorganisms (GCM) 10K type strain sequencing project: providing services to taxonomists for standard genome sequencing and annotation.</title>
        <authorList>
            <consortium name="The Broad Institute Genomics Platform"/>
            <consortium name="The Broad Institute Genome Sequencing Center for Infectious Disease"/>
            <person name="Wu L."/>
            <person name="Ma J."/>
        </authorList>
    </citation>
    <scope>NUCLEOTIDE SEQUENCE [LARGE SCALE GENOMIC DNA]</scope>
    <source>
        <strain evidence="3">KACC 12507</strain>
    </source>
</reference>
<evidence type="ECO:0000313" key="2">
    <source>
        <dbReference type="EMBL" id="MFC4699756.1"/>
    </source>
</evidence>
<sequence length="161" mass="18961">MLENIQCANEQNHWQELDWKHTKPFIMQWHVHSDDIDHYKHANNVAYIRQLEKLAWAHSNALGLRFEDYETLDRAMVIQHHNLYYHAPSFKDETIACATWISKCDKRFRLQREFQFISVHSQKTVFSGLTDFVCVKLSSGAPKPMPQSFIDIYGAHAINET</sequence>
<dbReference type="InterPro" id="IPR029069">
    <property type="entry name" value="HotDog_dom_sf"/>
</dbReference>
<dbReference type="PANTHER" id="PTHR31793">
    <property type="entry name" value="4-HYDROXYBENZOYL-COA THIOESTERASE FAMILY MEMBER"/>
    <property type="match status" value="1"/>
</dbReference>
<gene>
    <name evidence="2" type="ORF">ACFO4O_06260</name>
</gene>
<dbReference type="CDD" id="cd00586">
    <property type="entry name" value="4HBT"/>
    <property type="match status" value="1"/>
</dbReference>
<dbReference type="Proteomes" id="UP001595897">
    <property type="component" value="Unassembled WGS sequence"/>
</dbReference>
<dbReference type="PANTHER" id="PTHR31793:SF37">
    <property type="entry name" value="ACYL-COA THIOESTER HYDROLASE YBGC"/>
    <property type="match status" value="1"/>
</dbReference>
<protein>
    <submittedName>
        <fullName evidence="2">Acyl-CoA thioesterase</fullName>
        <ecNumber evidence="2">3.1.2.-</ecNumber>
    </submittedName>
</protein>
<comment type="caution">
    <text evidence="2">The sequence shown here is derived from an EMBL/GenBank/DDBJ whole genome shotgun (WGS) entry which is preliminary data.</text>
</comment>
<organism evidence="2 3">
    <name type="scientific">Glaciecola siphonariae</name>
    <dbReference type="NCBI Taxonomy" id="521012"/>
    <lineage>
        <taxon>Bacteria</taxon>
        <taxon>Pseudomonadati</taxon>
        <taxon>Pseudomonadota</taxon>
        <taxon>Gammaproteobacteria</taxon>
        <taxon>Alteromonadales</taxon>
        <taxon>Alteromonadaceae</taxon>
        <taxon>Glaciecola</taxon>
    </lineage>
</organism>